<dbReference type="InterPro" id="IPR016181">
    <property type="entry name" value="Acyl_CoA_acyltransferase"/>
</dbReference>
<evidence type="ECO:0000313" key="12">
    <source>
        <dbReference type="Proteomes" id="UP000312702"/>
    </source>
</evidence>
<keyword evidence="3" id="KW-0808">Transferase</keyword>
<dbReference type="InterPro" id="IPR052351">
    <property type="entry name" value="Ornithine_N-alpha-AT"/>
</dbReference>
<name>A0ABX5VU46_9PROT</name>
<dbReference type="Pfam" id="PF13444">
    <property type="entry name" value="Acetyltransf_5"/>
    <property type="match status" value="1"/>
</dbReference>
<dbReference type="Proteomes" id="UP000312702">
    <property type="component" value="Chromosome"/>
</dbReference>
<evidence type="ECO:0000256" key="5">
    <source>
        <dbReference type="ARBA" id="ARBA00023315"/>
    </source>
</evidence>
<accession>A0ABX5VU46</accession>
<evidence type="ECO:0000256" key="9">
    <source>
        <dbReference type="ARBA" id="ARBA00045724"/>
    </source>
</evidence>
<dbReference type="PANTHER" id="PTHR37323:SF1">
    <property type="entry name" value="L-ORNITHINE N(ALPHA)-ACYLTRANSFERASE"/>
    <property type="match status" value="1"/>
</dbReference>
<proteinExistence type="inferred from homology"/>
<dbReference type="RefSeq" id="WP_139884561.1">
    <property type="nucleotide sequence ID" value="NZ_CP040973.1"/>
</dbReference>
<comment type="similarity">
    <text evidence="6">Belongs to the acetyltransferase family. OlsB subfamily.</text>
</comment>
<evidence type="ECO:0000256" key="2">
    <source>
        <dbReference type="ARBA" id="ARBA00022516"/>
    </source>
</evidence>
<evidence type="ECO:0000256" key="1">
    <source>
        <dbReference type="ARBA" id="ARBA00005189"/>
    </source>
</evidence>
<keyword evidence="2" id="KW-0444">Lipid biosynthesis</keyword>
<comment type="catalytic activity">
    <reaction evidence="10">
        <text>a (3R)-hydroxyacyl-[ACP] + L-ornithine = a lyso-ornithine lipid + holo-[ACP] + H(+)</text>
        <dbReference type="Rhea" id="RHEA:20633"/>
        <dbReference type="Rhea" id="RHEA-COMP:9685"/>
        <dbReference type="Rhea" id="RHEA-COMP:9945"/>
        <dbReference type="ChEBI" id="CHEBI:15378"/>
        <dbReference type="ChEBI" id="CHEBI:46911"/>
        <dbReference type="ChEBI" id="CHEBI:64479"/>
        <dbReference type="ChEBI" id="CHEBI:78827"/>
        <dbReference type="ChEBI" id="CHEBI:138482"/>
        <dbReference type="EC" id="2.3.2.30"/>
    </reaction>
    <physiologicalReaction direction="left-to-right" evidence="10">
        <dbReference type="Rhea" id="RHEA:20634"/>
    </physiologicalReaction>
</comment>
<organism evidence="11 12">
    <name type="scientific">Candidatus Methylopumilus universalis</name>
    <dbReference type="NCBI Taxonomy" id="2588536"/>
    <lineage>
        <taxon>Bacteria</taxon>
        <taxon>Pseudomonadati</taxon>
        <taxon>Pseudomonadota</taxon>
        <taxon>Betaproteobacteria</taxon>
        <taxon>Nitrosomonadales</taxon>
        <taxon>Methylophilaceae</taxon>
        <taxon>Candidatus Methylopumilus</taxon>
    </lineage>
</organism>
<comment type="pathway">
    <text evidence="1">Lipid metabolism.</text>
</comment>
<protein>
    <recommendedName>
        <fullName evidence="8">L-ornithine N(alpha)-acyltransferase</fullName>
        <ecNumber evidence="7">2.3.2.30</ecNumber>
    </recommendedName>
</protein>
<evidence type="ECO:0000256" key="3">
    <source>
        <dbReference type="ARBA" id="ARBA00022679"/>
    </source>
</evidence>
<evidence type="ECO:0000313" key="11">
    <source>
        <dbReference type="EMBL" id="QDC61478.1"/>
    </source>
</evidence>
<evidence type="ECO:0000256" key="7">
    <source>
        <dbReference type="ARBA" id="ARBA00039058"/>
    </source>
</evidence>
<evidence type="ECO:0000256" key="4">
    <source>
        <dbReference type="ARBA" id="ARBA00023098"/>
    </source>
</evidence>
<comment type="function">
    <text evidence="9">Catalyzes the first step in the biosynthesis of ornithine lipids, which are phosphorus-free membrane lipids. Catalyzes the 3-hydroxyacyl-acyl carrier protein-dependent acylation of ornithine to form lyso-ornithine lipid (LOL).</text>
</comment>
<dbReference type="PANTHER" id="PTHR37323">
    <property type="entry name" value="GCN5-RELATED N-ACETYLTRANSFERASE"/>
    <property type="match status" value="1"/>
</dbReference>
<dbReference type="Gene3D" id="3.40.630.30">
    <property type="match status" value="1"/>
</dbReference>
<keyword evidence="5" id="KW-0012">Acyltransferase</keyword>
<dbReference type="EMBL" id="CP040973">
    <property type="protein sequence ID" value="QDC61478.1"/>
    <property type="molecule type" value="Genomic_DNA"/>
</dbReference>
<sequence length="267" mass="30301">MSELTLDPALLSELATQNQEQLNSYQNQKDAIQISWAQNDNEIKEAQQLRYKVFAEEMGAHLPSNYEKVDKDVLDQYCDHLLIRDKETLKVIGTYRVLPPHKAREAGFYYSDMEFNLDRLSHLSDKMVEVGRSCVHKDYRTGGVIMALWSGLAQYMTKHGYEVMIGCASVPMGDGGHYAASLAKKINASHLSSIEYRVTPKLPLPIHELDQDLDVEPPALLKGYLRVGAKVCGDPAWDPDFNTADFLTMFFLKDINPRYAKHFLISN</sequence>
<dbReference type="SUPFAM" id="SSF55729">
    <property type="entry name" value="Acyl-CoA N-acyltransferases (Nat)"/>
    <property type="match status" value="1"/>
</dbReference>
<keyword evidence="4" id="KW-0443">Lipid metabolism</keyword>
<evidence type="ECO:0000256" key="10">
    <source>
        <dbReference type="ARBA" id="ARBA00047785"/>
    </source>
</evidence>
<dbReference type="EC" id="2.3.2.30" evidence="7"/>
<evidence type="ECO:0000256" key="6">
    <source>
        <dbReference type="ARBA" id="ARBA00038095"/>
    </source>
</evidence>
<keyword evidence="12" id="KW-1185">Reference proteome</keyword>
<reference evidence="11 12" key="1">
    <citation type="journal article" date="2019" name="ISME J.">
        <title>Evolution in action: habitat transition from sediment to the pelagial leads to genome streamlining in Methylophilaceae.</title>
        <authorList>
            <person name="Salcher M."/>
            <person name="Schaefle D."/>
            <person name="Kaspar M."/>
            <person name="Neuenschwander S.M."/>
            <person name="Ghai R."/>
        </authorList>
    </citation>
    <scope>NUCLEOTIDE SEQUENCE [LARGE SCALE GENOMIC DNA]</scope>
    <source>
        <strain evidence="11 12">MMS-VI-25</strain>
    </source>
</reference>
<evidence type="ECO:0000256" key="8">
    <source>
        <dbReference type="ARBA" id="ARBA00039866"/>
    </source>
</evidence>
<gene>
    <name evidence="11" type="ORF">FIT74_04855</name>
</gene>